<dbReference type="GO" id="GO:0045893">
    <property type="term" value="P:positive regulation of DNA-templated transcription"/>
    <property type="evidence" value="ECO:0007669"/>
    <property type="project" value="UniProtKB-ARBA"/>
</dbReference>
<feature type="DNA-binding region" description="OmpR/PhoB-type" evidence="11">
    <location>
        <begin position="134"/>
        <end position="233"/>
    </location>
</feature>
<organism evidence="14 15">
    <name type="scientific">Mordavella massiliensis</name>
    <dbReference type="NCBI Taxonomy" id="1871024"/>
    <lineage>
        <taxon>Bacteria</taxon>
        <taxon>Bacillati</taxon>
        <taxon>Bacillota</taxon>
        <taxon>Clostridia</taxon>
        <taxon>Eubacteriales</taxon>
        <taxon>Clostridiaceae</taxon>
        <taxon>Mordavella</taxon>
    </lineage>
</organism>
<comment type="caution">
    <text evidence="14">The sequence shown here is derived from an EMBL/GenBank/DDBJ whole genome shotgun (WGS) entry which is preliminary data.</text>
</comment>
<dbReference type="EMBL" id="JACJLV010000010">
    <property type="protein sequence ID" value="MBM6826404.1"/>
    <property type="molecule type" value="Genomic_DNA"/>
</dbReference>
<dbReference type="Gene3D" id="6.10.250.690">
    <property type="match status" value="1"/>
</dbReference>
<dbReference type="RefSeq" id="WP_204908452.1">
    <property type="nucleotide sequence ID" value="NZ_JACJLV010000010.1"/>
</dbReference>
<feature type="modified residue" description="4-aspartylphosphate" evidence="10">
    <location>
        <position position="56"/>
    </location>
</feature>
<keyword evidence="6" id="KW-0805">Transcription regulation</keyword>
<dbReference type="Pfam" id="PF00486">
    <property type="entry name" value="Trans_reg_C"/>
    <property type="match status" value="1"/>
</dbReference>
<dbReference type="InterPro" id="IPR001867">
    <property type="entry name" value="OmpR/PhoB-type_DNA-bd"/>
</dbReference>
<dbReference type="CDD" id="cd17620">
    <property type="entry name" value="REC_OmpR_KdpE-like"/>
    <property type="match status" value="1"/>
</dbReference>
<evidence type="ECO:0000256" key="3">
    <source>
        <dbReference type="ARBA" id="ARBA00022490"/>
    </source>
</evidence>
<protein>
    <recommendedName>
        <fullName evidence="2">Stage 0 sporulation protein A homolog</fullName>
    </recommendedName>
</protein>
<feature type="domain" description="Response regulatory" evidence="12">
    <location>
        <begin position="7"/>
        <end position="120"/>
    </location>
</feature>
<evidence type="ECO:0000256" key="11">
    <source>
        <dbReference type="PROSITE-ProRule" id="PRU01091"/>
    </source>
</evidence>
<dbReference type="CDD" id="cd00383">
    <property type="entry name" value="trans_reg_C"/>
    <property type="match status" value="1"/>
</dbReference>
<reference evidence="14" key="2">
    <citation type="journal article" date="2021" name="Sci. Rep.">
        <title>The distribution of antibiotic resistance genes in chicken gut microbiota commensals.</title>
        <authorList>
            <person name="Juricova H."/>
            <person name="Matiasovicova J."/>
            <person name="Kubasova T."/>
            <person name="Cejkova D."/>
            <person name="Rychlik I."/>
        </authorList>
    </citation>
    <scope>NUCLEOTIDE SEQUENCE</scope>
    <source>
        <strain evidence="14">An420c</strain>
    </source>
</reference>
<dbReference type="SUPFAM" id="SSF52172">
    <property type="entry name" value="CheY-like"/>
    <property type="match status" value="1"/>
</dbReference>
<feature type="domain" description="OmpR/PhoB-type" evidence="13">
    <location>
        <begin position="134"/>
        <end position="233"/>
    </location>
</feature>
<evidence type="ECO:0000256" key="5">
    <source>
        <dbReference type="ARBA" id="ARBA00023012"/>
    </source>
</evidence>
<evidence type="ECO:0000256" key="6">
    <source>
        <dbReference type="ARBA" id="ARBA00023015"/>
    </source>
</evidence>
<keyword evidence="4 10" id="KW-0597">Phosphoprotein</keyword>
<reference evidence="14" key="1">
    <citation type="submission" date="2020-08" db="EMBL/GenBank/DDBJ databases">
        <authorList>
            <person name="Cejkova D."/>
            <person name="Kubasova T."/>
            <person name="Jahodarova E."/>
            <person name="Rychlik I."/>
        </authorList>
    </citation>
    <scope>NUCLEOTIDE SEQUENCE</scope>
    <source>
        <strain evidence="14">An420c</strain>
    </source>
</reference>
<dbReference type="PROSITE" id="PS51755">
    <property type="entry name" value="OMPR_PHOB"/>
    <property type="match status" value="1"/>
</dbReference>
<comment type="subcellular location">
    <subcellularLocation>
        <location evidence="1">Cytoplasm</location>
    </subcellularLocation>
</comment>
<keyword evidence="5" id="KW-0902">Two-component regulatory system</keyword>
<evidence type="ECO:0000256" key="7">
    <source>
        <dbReference type="ARBA" id="ARBA00023125"/>
    </source>
</evidence>
<dbReference type="Pfam" id="PF00072">
    <property type="entry name" value="Response_reg"/>
    <property type="match status" value="1"/>
</dbReference>
<keyword evidence="15" id="KW-1185">Reference proteome</keyword>
<dbReference type="SMART" id="SM00862">
    <property type="entry name" value="Trans_reg_C"/>
    <property type="match status" value="1"/>
</dbReference>
<dbReference type="Proteomes" id="UP000713880">
    <property type="component" value="Unassembled WGS sequence"/>
</dbReference>
<evidence type="ECO:0000256" key="10">
    <source>
        <dbReference type="PROSITE-ProRule" id="PRU00169"/>
    </source>
</evidence>
<proteinExistence type="predicted"/>
<evidence type="ECO:0000313" key="14">
    <source>
        <dbReference type="EMBL" id="MBM6826404.1"/>
    </source>
</evidence>
<dbReference type="PANTHER" id="PTHR48111:SF50">
    <property type="entry name" value="KDP OPERON TRANSCRIPTIONAL REGULATORY PROTEIN KDPE"/>
    <property type="match status" value="1"/>
</dbReference>
<keyword evidence="8" id="KW-0804">Transcription</keyword>
<dbReference type="InterPro" id="IPR001789">
    <property type="entry name" value="Sig_transdc_resp-reg_receiver"/>
</dbReference>
<evidence type="ECO:0000256" key="1">
    <source>
        <dbReference type="ARBA" id="ARBA00004496"/>
    </source>
</evidence>
<evidence type="ECO:0000313" key="15">
    <source>
        <dbReference type="Proteomes" id="UP000713880"/>
    </source>
</evidence>
<dbReference type="SMART" id="SM00448">
    <property type="entry name" value="REC"/>
    <property type="match status" value="1"/>
</dbReference>
<name>A0A939BBF1_9CLOT</name>
<evidence type="ECO:0000256" key="8">
    <source>
        <dbReference type="ARBA" id="ARBA00023163"/>
    </source>
</evidence>
<accession>A0A939BBF1</accession>
<dbReference type="GO" id="GO:0032993">
    <property type="term" value="C:protein-DNA complex"/>
    <property type="evidence" value="ECO:0007669"/>
    <property type="project" value="TreeGrafter"/>
</dbReference>
<evidence type="ECO:0000259" key="12">
    <source>
        <dbReference type="PROSITE" id="PS50110"/>
    </source>
</evidence>
<dbReference type="GO" id="GO:0000156">
    <property type="term" value="F:phosphorelay response regulator activity"/>
    <property type="evidence" value="ECO:0007669"/>
    <property type="project" value="TreeGrafter"/>
</dbReference>
<keyword evidence="7 11" id="KW-0238">DNA-binding</keyword>
<dbReference type="InterPro" id="IPR011006">
    <property type="entry name" value="CheY-like_superfamily"/>
</dbReference>
<dbReference type="FunFam" id="3.40.50.2300:FF:000021">
    <property type="entry name" value="Two-component system response regulator KdpE"/>
    <property type="match status" value="1"/>
</dbReference>
<keyword evidence="3" id="KW-0963">Cytoplasm</keyword>
<dbReference type="GO" id="GO:0000987">
    <property type="term" value="F:cis-regulatory region sequence-specific DNA binding"/>
    <property type="evidence" value="ECO:0007669"/>
    <property type="project" value="UniProtKB-ARBA"/>
</dbReference>
<dbReference type="GO" id="GO:0005829">
    <property type="term" value="C:cytosol"/>
    <property type="evidence" value="ECO:0007669"/>
    <property type="project" value="TreeGrafter"/>
</dbReference>
<dbReference type="GO" id="GO:0042802">
    <property type="term" value="F:identical protein binding"/>
    <property type="evidence" value="ECO:0007669"/>
    <property type="project" value="UniProtKB-ARBA"/>
</dbReference>
<dbReference type="PANTHER" id="PTHR48111">
    <property type="entry name" value="REGULATOR OF RPOS"/>
    <property type="match status" value="1"/>
</dbReference>
<evidence type="ECO:0000256" key="2">
    <source>
        <dbReference type="ARBA" id="ARBA00018672"/>
    </source>
</evidence>
<dbReference type="InterPro" id="IPR039420">
    <property type="entry name" value="WalR-like"/>
</dbReference>
<gene>
    <name evidence="14" type="ORF">H6A13_04670</name>
</gene>
<dbReference type="PROSITE" id="PS50110">
    <property type="entry name" value="RESPONSE_REGULATORY"/>
    <property type="match status" value="1"/>
</dbReference>
<dbReference type="Gene3D" id="1.10.10.10">
    <property type="entry name" value="Winged helix-like DNA-binding domain superfamily/Winged helix DNA-binding domain"/>
    <property type="match status" value="1"/>
</dbReference>
<evidence type="ECO:0000256" key="4">
    <source>
        <dbReference type="ARBA" id="ARBA00022553"/>
    </source>
</evidence>
<evidence type="ECO:0000259" key="13">
    <source>
        <dbReference type="PROSITE" id="PS51755"/>
    </source>
</evidence>
<comment type="function">
    <text evidence="9">May play the central regulatory role in sporulation. It may be an element of the effector pathway responsible for the activation of sporulation genes in response to nutritional stress. Spo0A may act in concert with spo0H (a sigma factor) to control the expression of some genes that are critical to the sporulation process.</text>
</comment>
<evidence type="ECO:0000256" key="9">
    <source>
        <dbReference type="ARBA" id="ARBA00024867"/>
    </source>
</evidence>
<dbReference type="Gene3D" id="3.40.50.2300">
    <property type="match status" value="1"/>
</dbReference>
<sequence>MIGPSCSILIIEDEKNILDFMTKALKANNYKVYTATSGQSGLALITSQCPDLVLLDLGLPDIDGNEIISSVRQWTSCPIIVVSARSNERDKVTALDLGADDYLTKPFGTPELLARIRASLRHSNRMESSSPLYIHPYQCGGLLIDFDRRIITLDGEAVHLTPVEYKIVAFLARNSGKVMTYSAIMSNIWGPYADSNNRILRVNMANIRRKLEKNPAQPEYIYTEVGVGYRMREDEFEAN</sequence>
<dbReference type="InterPro" id="IPR036388">
    <property type="entry name" value="WH-like_DNA-bd_sf"/>
</dbReference>
<dbReference type="AlphaFoldDB" id="A0A939BBF1"/>